<evidence type="ECO:0000313" key="5">
    <source>
        <dbReference type="EMBL" id="EMG47782.1"/>
    </source>
</evidence>
<evidence type="ECO:0000256" key="3">
    <source>
        <dbReference type="SAM" id="MobiDB-lite"/>
    </source>
</evidence>
<organism evidence="5 6">
    <name type="scientific">Candida maltosa (strain Xu316)</name>
    <name type="common">Yeast</name>
    <dbReference type="NCBI Taxonomy" id="1245528"/>
    <lineage>
        <taxon>Eukaryota</taxon>
        <taxon>Fungi</taxon>
        <taxon>Dikarya</taxon>
        <taxon>Ascomycota</taxon>
        <taxon>Saccharomycotina</taxon>
        <taxon>Pichiomycetes</taxon>
        <taxon>Debaryomycetaceae</taxon>
        <taxon>Candida/Lodderomyces clade</taxon>
        <taxon>Candida</taxon>
    </lineage>
</organism>
<dbReference type="PANTHER" id="PTHR47640:SF11">
    <property type="entry name" value="RNA-BINDING PROTEIN 42"/>
    <property type="match status" value="1"/>
</dbReference>
<dbReference type="STRING" id="1245528.M3HK71"/>
<dbReference type="OMA" id="KAFQEMN"/>
<keyword evidence="1 2" id="KW-0694">RNA-binding</keyword>
<dbReference type="InterPro" id="IPR050825">
    <property type="entry name" value="RBM42_RBP45_47-like"/>
</dbReference>
<evidence type="ECO:0000259" key="4">
    <source>
        <dbReference type="PROSITE" id="PS50102"/>
    </source>
</evidence>
<feature type="region of interest" description="Disordered" evidence="3">
    <location>
        <begin position="92"/>
        <end position="116"/>
    </location>
</feature>
<name>M3HK71_CANMX</name>
<feature type="domain" description="RRM" evidence="4">
    <location>
        <begin position="25"/>
        <end position="103"/>
    </location>
</feature>
<proteinExistence type="predicted"/>
<dbReference type="SMART" id="SM00360">
    <property type="entry name" value="RRM"/>
    <property type="match status" value="1"/>
</dbReference>
<dbReference type="OrthoDB" id="1749473at2759"/>
<dbReference type="AlphaFoldDB" id="M3HK71"/>
<dbReference type="SUPFAM" id="SSF54928">
    <property type="entry name" value="RNA-binding domain, RBD"/>
    <property type="match status" value="1"/>
</dbReference>
<reference evidence="5 6" key="1">
    <citation type="submission" date="2013-02" db="EMBL/GenBank/DDBJ databases">
        <title>Genome sequence of Candida maltosa Xu316, a potential industrial strain for xylitol and ethanol production.</title>
        <authorList>
            <person name="Yu J."/>
            <person name="Wang Q."/>
            <person name="Geng X."/>
            <person name="Bao W."/>
            <person name="He P."/>
            <person name="Cai J."/>
        </authorList>
    </citation>
    <scope>NUCLEOTIDE SEQUENCE [LARGE SCALE GENOMIC DNA]</scope>
    <source>
        <strain evidence="6">Xu316</strain>
    </source>
</reference>
<protein>
    <submittedName>
        <fullName evidence="5">Putative RNA binding protein</fullName>
    </submittedName>
</protein>
<dbReference type="Pfam" id="PF00076">
    <property type="entry name" value="RRM_1"/>
    <property type="match status" value="1"/>
</dbReference>
<dbReference type="PROSITE" id="PS50102">
    <property type="entry name" value="RRM"/>
    <property type="match status" value="1"/>
</dbReference>
<keyword evidence="6" id="KW-1185">Reference proteome</keyword>
<dbReference type="PANTHER" id="PTHR47640">
    <property type="entry name" value="TRNA SELENOCYSTEINE 1-ASSOCIATED PROTEIN 1-RELATED-RELATED"/>
    <property type="match status" value="1"/>
</dbReference>
<dbReference type="EMBL" id="AOGT01001373">
    <property type="protein sequence ID" value="EMG47782.1"/>
    <property type="molecule type" value="Genomic_DNA"/>
</dbReference>
<dbReference type="GO" id="GO:0003729">
    <property type="term" value="F:mRNA binding"/>
    <property type="evidence" value="ECO:0007669"/>
    <property type="project" value="InterPro"/>
</dbReference>
<dbReference type="Gene3D" id="3.30.70.330">
    <property type="match status" value="1"/>
</dbReference>
<dbReference type="InterPro" id="IPR035979">
    <property type="entry name" value="RBD_domain_sf"/>
</dbReference>
<dbReference type="HOGENOM" id="CLU_012062_29_4_1"/>
<sequence length="116" mass="13038">MQNTTTTSSKPTSTSTTPGWNPNHFRLFVGNLGPDVDDELLRTSFGKFASMSQAHVPIDHKTNENKGFGFVAFSKSEDYLKAFQEMNGKYIGQKPVQLKRAESTAPNKKNRKNRKK</sequence>
<dbReference type="eggNOG" id="KOG0226">
    <property type="taxonomic scope" value="Eukaryota"/>
</dbReference>
<accession>M3HK71</accession>
<dbReference type="Proteomes" id="UP000011777">
    <property type="component" value="Unassembled WGS sequence"/>
</dbReference>
<gene>
    <name evidence="5" type="ORF">G210_1767</name>
</gene>
<evidence type="ECO:0000313" key="6">
    <source>
        <dbReference type="Proteomes" id="UP000011777"/>
    </source>
</evidence>
<comment type="caution">
    <text evidence="5">The sequence shown here is derived from an EMBL/GenBank/DDBJ whole genome shotgun (WGS) entry which is preliminary data.</text>
</comment>
<evidence type="ECO:0000256" key="2">
    <source>
        <dbReference type="PROSITE-ProRule" id="PRU00176"/>
    </source>
</evidence>
<feature type="region of interest" description="Disordered" evidence="3">
    <location>
        <begin position="1"/>
        <end position="23"/>
    </location>
</feature>
<feature type="compositionally biased region" description="Low complexity" evidence="3">
    <location>
        <begin position="1"/>
        <end position="18"/>
    </location>
</feature>
<evidence type="ECO:0000256" key="1">
    <source>
        <dbReference type="ARBA" id="ARBA00022884"/>
    </source>
</evidence>
<dbReference type="InterPro" id="IPR000504">
    <property type="entry name" value="RRM_dom"/>
</dbReference>
<dbReference type="InterPro" id="IPR012677">
    <property type="entry name" value="Nucleotide-bd_a/b_plait_sf"/>
</dbReference>